<keyword evidence="3" id="KW-1185">Reference proteome</keyword>
<feature type="transmembrane region" description="Helical" evidence="1">
    <location>
        <begin position="165"/>
        <end position="187"/>
    </location>
</feature>
<keyword evidence="1" id="KW-0812">Transmembrane</keyword>
<reference evidence="2 3" key="1">
    <citation type="submission" date="2023-02" db="EMBL/GenBank/DDBJ databases">
        <title>Devosia algicola sp. nov., isolated from the phycosphere of marine algae.</title>
        <authorList>
            <person name="Kim J.M."/>
            <person name="Lee J.K."/>
            <person name="Choi B.J."/>
            <person name="Bayburt H."/>
            <person name="Jeon C.O."/>
        </authorList>
    </citation>
    <scope>NUCLEOTIDE SEQUENCE [LARGE SCALE GENOMIC DNA]</scope>
    <source>
        <strain evidence="2 3">G20-9</strain>
    </source>
</reference>
<name>A0ABY7YM28_9HYPH</name>
<feature type="transmembrane region" description="Helical" evidence="1">
    <location>
        <begin position="75"/>
        <end position="93"/>
    </location>
</feature>
<organism evidence="2 3">
    <name type="scientific">Devosia algicola</name>
    <dbReference type="NCBI Taxonomy" id="3026418"/>
    <lineage>
        <taxon>Bacteria</taxon>
        <taxon>Pseudomonadati</taxon>
        <taxon>Pseudomonadota</taxon>
        <taxon>Alphaproteobacteria</taxon>
        <taxon>Hyphomicrobiales</taxon>
        <taxon>Devosiaceae</taxon>
        <taxon>Devosia</taxon>
    </lineage>
</organism>
<dbReference type="EMBL" id="CP118246">
    <property type="protein sequence ID" value="WDR02269.1"/>
    <property type="molecule type" value="Genomic_DNA"/>
</dbReference>
<dbReference type="Proteomes" id="UP001220530">
    <property type="component" value="Chromosome"/>
</dbReference>
<evidence type="ECO:0000313" key="2">
    <source>
        <dbReference type="EMBL" id="WDR02269.1"/>
    </source>
</evidence>
<accession>A0ABY7YM28</accession>
<feature type="transmembrane region" description="Helical" evidence="1">
    <location>
        <begin position="105"/>
        <end position="127"/>
    </location>
</feature>
<proteinExistence type="predicted"/>
<keyword evidence="1" id="KW-0472">Membrane</keyword>
<evidence type="ECO:0000313" key="3">
    <source>
        <dbReference type="Proteomes" id="UP001220530"/>
    </source>
</evidence>
<dbReference type="RefSeq" id="WP_282218674.1">
    <property type="nucleotide sequence ID" value="NZ_CP118246.1"/>
</dbReference>
<gene>
    <name evidence="2" type="ORF">PSQ19_16790</name>
</gene>
<evidence type="ECO:0008006" key="4">
    <source>
        <dbReference type="Google" id="ProtNLM"/>
    </source>
</evidence>
<keyword evidence="1" id="KW-1133">Transmembrane helix</keyword>
<feature type="transmembrane region" description="Helical" evidence="1">
    <location>
        <begin position="133"/>
        <end position="153"/>
    </location>
</feature>
<sequence length="193" mass="20229">MSQSPATFLEEAQDAARGVYALLTGNRGASRYFELSLSGLVGSFAMVLVAVTLASFAPLPFDPETAAPPTPTLDIILSLLAYGIQAGAAYGFFNLIGRLDGFIPYLVASNWVTFFSAIALQIAFAIVGMGLAIPGLMLLLAILIGSLILFINVGRFIATLKPSQIFLLLVVDGIALFIGLALLSVFMPAPVAS</sequence>
<protein>
    <recommendedName>
        <fullName evidence="4">Yip1 domain-containing protein</fullName>
    </recommendedName>
</protein>
<feature type="transmembrane region" description="Helical" evidence="1">
    <location>
        <begin position="35"/>
        <end position="55"/>
    </location>
</feature>
<evidence type="ECO:0000256" key="1">
    <source>
        <dbReference type="SAM" id="Phobius"/>
    </source>
</evidence>